<dbReference type="PANTHER" id="PTHR10655">
    <property type="entry name" value="LYSOPHOSPHOLIPASE-RELATED"/>
    <property type="match status" value="1"/>
</dbReference>
<dbReference type="SUPFAM" id="SSF53474">
    <property type="entry name" value="alpha/beta-Hydrolases"/>
    <property type="match status" value="1"/>
</dbReference>
<evidence type="ECO:0000256" key="1">
    <source>
        <dbReference type="ARBA" id="ARBA00006499"/>
    </source>
</evidence>
<name>A0A4Q1SGC4_9BACT</name>
<gene>
    <name evidence="4" type="ORF">ESZ00_00080</name>
</gene>
<dbReference type="OrthoDB" id="9795555at2"/>
<accession>A0A4Q1SGC4</accession>
<evidence type="ECO:0000259" key="3">
    <source>
        <dbReference type="Pfam" id="PF02230"/>
    </source>
</evidence>
<comment type="caution">
    <text evidence="4">The sequence shown here is derived from an EMBL/GenBank/DDBJ whole genome shotgun (WGS) entry which is preliminary data.</text>
</comment>
<evidence type="ECO:0000313" key="5">
    <source>
        <dbReference type="Proteomes" id="UP000290253"/>
    </source>
</evidence>
<dbReference type="Pfam" id="PF02230">
    <property type="entry name" value="Abhydrolase_2"/>
    <property type="match status" value="1"/>
</dbReference>
<dbReference type="Gene3D" id="3.40.50.1820">
    <property type="entry name" value="alpha/beta hydrolase"/>
    <property type="match status" value="1"/>
</dbReference>
<dbReference type="EMBL" id="SDMK01000001">
    <property type="protein sequence ID" value="RXS96405.1"/>
    <property type="molecule type" value="Genomic_DNA"/>
</dbReference>
<organism evidence="4 5">
    <name type="scientific">Silvibacterium dinghuense</name>
    <dbReference type="NCBI Taxonomy" id="1560006"/>
    <lineage>
        <taxon>Bacteria</taxon>
        <taxon>Pseudomonadati</taxon>
        <taxon>Acidobacteriota</taxon>
        <taxon>Terriglobia</taxon>
        <taxon>Terriglobales</taxon>
        <taxon>Acidobacteriaceae</taxon>
        <taxon>Silvibacterium</taxon>
    </lineage>
</organism>
<comment type="similarity">
    <text evidence="1">Belongs to the AB hydrolase superfamily. AB hydrolase 2 family.</text>
</comment>
<keyword evidence="2" id="KW-0378">Hydrolase</keyword>
<dbReference type="InterPro" id="IPR003140">
    <property type="entry name" value="PLipase/COase/thioEstase"/>
</dbReference>
<evidence type="ECO:0000256" key="2">
    <source>
        <dbReference type="ARBA" id="ARBA00022801"/>
    </source>
</evidence>
<protein>
    <submittedName>
        <fullName evidence="4">Phospholipase</fullName>
    </submittedName>
</protein>
<dbReference type="InterPro" id="IPR029058">
    <property type="entry name" value="AB_hydrolase_fold"/>
</dbReference>
<feature type="domain" description="Phospholipase/carboxylesterase/thioesterase" evidence="3">
    <location>
        <begin position="22"/>
        <end position="210"/>
    </location>
</feature>
<dbReference type="GO" id="GO:0016787">
    <property type="term" value="F:hydrolase activity"/>
    <property type="evidence" value="ECO:0007669"/>
    <property type="project" value="UniProtKB-KW"/>
</dbReference>
<sequence length="217" mass="22386">MSTQTWHGGAPVLTAGARLASAKGALILLHGRGASAEDILGLGAAIGKASLAMIAPQAANHTWYPYSFLAPRAQNEPWLSSALEKLAAIVEEVKRGGIGEDRIVIAGFSQGACLATEFVASHPARYAGLIAFTGGLIGEPGSDLRHAGSLAGTPALLLSGDPDPHVPWSRVEESAAVLSEMGAAVTAQRFPGRSHTVSAAEIGLAQEFLEAGYRDRV</sequence>
<dbReference type="InterPro" id="IPR050565">
    <property type="entry name" value="LYPA1-2/EST-like"/>
</dbReference>
<dbReference type="RefSeq" id="WP_129206154.1">
    <property type="nucleotide sequence ID" value="NZ_BMGU01000001.1"/>
</dbReference>
<evidence type="ECO:0000313" key="4">
    <source>
        <dbReference type="EMBL" id="RXS96405.1"/>
    </source>
</evidence>
<dbReference type="Proteomes" id="UP000290253">
    <property type="component" value="Unassembled WGS sequence"/>
</dbReference>
<keyword evidence="5" id="KW-1185">Reference proteome</keyword>
<dbReference type="PANTHER" id="PTHR10655:SF17">
    <property type="entry name" value="LYSOPHOSPHOLIPASE-LIKE PROTEIN 1"/>
    <property type="match status" value="1"/>
</dbReference>
<reference evidence="4 5" key="1">
    <citation type="journal article" date="2016" name="Int. J. Syst. Evol. Microbiol.">
        <title>Acidipila dinghuensis sp. nov., an acidobacterium isolated from forest soil.</title>
        <authorList>
            <person name="Jiang Y.W."/>
            <person name="Wang J."/>
            <person name="Chen M.H."/>
            <person name="Lv Y.Y."/>
            <person name="Qiu L.H."/>
        </authorList>
    </citation>
    <scope>NUCLEOTIDE SEQUENCE [LARGE SCALE GENOMIC DNA]</scope>
    <source>
        <strain evidence="4 5">DHOF10</strain>
    </source>
</reference>
<dbReference type="AlphaFoldDB" id="A0A4Q1SGC4"/>
<proteinExistence type="inferred from homology"/>